<sequence>MKTFYECLAMREGLWLNDKNAVIGMSNINPLMQKKAKVKPLKLPKAKLGV</sequence>
<evidence type="ECO:0000313" key="1">
    <source>
        <dbReference type="EMBL" id="XBH07893.1"/>
    </source>
</evidence>
<dbReference type="AlphaFoldDB" id="A0AAU7CS88"/>
<protein>
    <submittedName>
        <fullName evidence="1">Uncharacterized protein</fullName>
    </submittedName>
</protein>
<organism evidence="1">
    <name type="scientific">Singulisphaera sp. Ch08</name>
    <dbReference type="NCBI Taxonomy" id="3120278"/>
    <lineage>
        <taxon>Bacteria</taxon>
        <taxon>Pseudomonadati</taxon>
        <taxon>Planctomycetota</taxon>
        <taxon>Planctomycetia</taxon>
        <taxon>Isosphaerales</taxon>
        <taxon>Isosphaeraceae</taxon>
        <taxon>Singulisphaera</taxon>
    </lineage>
</organism>
<dbReference type="EMBL" id="CP155447">
    <property type="protein sequence ID" value="XBH07893.1"/>
    <property type="molecule type" value="Genomic_DNA"/>
</dbReference>
<dbReference type="RefSeq" id="WP_406700731.1">
    <property type="nucleotide sequence ID" value="NZ_CP155447.1"/>
</dbReference>
<reference evidence="1" key="1">
    <citation type="submission" date="2024-05" db="EMBL/GenBank/DDBJ databases">
        <title>Planctomycetes of the genus Singulisphaera possess chitinolytic capabilities.</title>
        <authorList>
            <person name="Ivanova A."/>
        </authorList>
    </citation>
    <scope>NUCLEOTIDE SEQUENCE</scope>
    <source>
        <strain evidence="1">Ch08T</strain>
    </source>
</reference>
<gene>
    <name evidence="1" type="ORF">V5E97_18230</name>
</gene>
<name>A0AAU7CS88_9BACT</name>
<proteinExistence type="predicted"/>
<accession>A0AAU7CS88</accession>